<dbReference type="Proteomes" id="UP000318833">
    <property type="component" value="Unassembled WGS sequence"/>
</dbReference>
<sequence>MSSTTSFTVYNAAAGAGKTYTLVKEYLITLLKGEFKESYKNILAITFTNKAVAEMKTRVLENLVAISQPSTPEKYQDLVQELITATKIEEQQLKKKAFNILRSILHNYAAFDIVTIDTFTHRVIRTFAYDLGIPMNFEIEMDTDSLIEEAVDAVVAQIGINEELTKLIIDFAISKLEEDKSWDITIELNKIARLLFSENDRDHLNKLSEKTIDDFDKLKKLLGQKIIDCKKNIISGSNAVLQLIKEKEIEYTDFTRSSIPNHFIKLAEGDTKVDFKAVWKQNIHEASFYSAKLDSYQKDKIDSIRPLIEETFLATKQILIKINLFQNSINNLTPLSVLNAINKELLSIKKERKILLISEFNTIISKAIQDQPAPFIYERLGERYRDYFIDEFQDTSELQWNNMIPLIDNAVSTETLTGKRGQVTIVGDAKQAIYRWRGGKAEQFIELSSNKNPFSTQEKEVLDLPKNYRSHEEIIKFNNNLFTFLSADFSNTKHQELYIQGNKQQVNDKKNGYVNISFVNAKNVAEENEIYPERVFETIIELGEKGYQLNEICVIVRKQKEGAIIADFLTQKGLSIISSETLLIANSPQVGFIIDMLTWFTQSDHLPSKINVLHFLTEQFSIEEKHSFLQKMIGRDKHSFSLELKSLGVDFDFDILAAKPLYDATEYIITSFFLKDVTTAYLQFFLDVVFAFSQKHTEGIIGFLSYWNIKKDKLSIVAPEAEKAIQIMTIHKAKGLEFSCVIYPYANIDIYRELEPKTWLPVNKEHYVDFEEVFINYNKSISDYGDEAKEIVLNRQAQLELDALNLLYVVLTRAKEQMYIISKLELNTKGESNPNTFSGKLIAYLKNINRWDAEKKEYPFGNPIRPNIQNTDKKSKTKVVKLSRLEDLSRKHKVNIVTNSGKLWDTSQQNAIEKGNLIHDLMASIETYQDVKRVIEEAYKKGEIAIDEKEILYKEIKNIINHPQLATYYSIDNIVYNERDIISNGRLFRPDRVVVDKNNMTTILDYKTGAYHSSHAIQLEKYTSVLEEIGHTIKDKILIYFNENITLKHI</sequence>
<evidence type="ECO:0000256" key="7">
    <source>
        <dbReference type="ARBA" id="ARBA00034808"/>
    </source>
</evidence>
<dbReference type="Pfam" id="PF13361">
    <property type="entry name" value="UvrD_C"/>
    <property type="match status" value="2"/>
</dbReference>
<dbReference type="InterPro" id="IPR014017">
    <property type="entry name" value="DNA_helicase_UvrD-like_C"/>
</dbReference>
<keyword evidence="12" id="KW-1185">Reference proteome</keyword>
<keyword evidence="3 9" id="KW-0347">Helicase</keyword>
<dbReference type="GO" id="GO:0005524">
    <property type="term" value="F:ATP binding"/>
    <property type="evidence" value="ECO:0007669"/>
    <property type="project" value="UniProtKB-UniRule"/>
</dbReference>
<evidence type="ECO:0000256" key="3">
    <source>
        <dbReference type="ARBA" id="ARBA00022806"/>
    </source>
</evidence>
<dbReference type="Pfam" id="PF00580">
    <property type="entry name" value="UvrD-helicase"/>
    <property type="match status" value="1"/>
</dbReference>
<evidence type="ECO:0000313" key="12">
    <source>
        <dbReference type="Proteomes" id="UP000318833"/>
    </source>
</evidence>
<evidence type="ECO:0000256" key="8">
    <source>
        <dbReference type="ARBA" id="ARBA00048988"/>
    </source>
</evidence>
<evidence type="ECO:0000259" key="10">
    <source>
        <dbReference type="PROSITE" id="PS51198"/>
    </source>
</evidence>
<comment type="catalytic activity">
    <reaction evidence="8">
        <text>ATP + H2O = ADP + phosphate + H(+)</text>
        <dbReference type="Rhea" id="RHEA:13065"/>
        <dbReference type="ChEBI" id="CHEBI:15377"/>
        <dbReference type="ChEBI" id="CHEBI:15378"/>
        <dbReference type="ChEBI" id="CHEBI:30616"/>
        <dbReference type="ChEBI" id="CHEBI:43474"/>
        <dbReference type="ChEBI" id="CHEBI:456216"/>
        <dbReference type="EC" id="5.6.2.4"/>
    </reaction>
</comment>
<dbReference type="Gene3D" id="1.10.3170.10">
    <property type="entry name" value="Recbcd, chain B, domain 2"/>
    <property type="match status" value="1"/>
</dbReference>
<dbReference type="Gene3D" id="3.40.50.300">
    <property type="entry name" value="P-loop containing nucleotide triphosphate hydrolases"/>
    <property type="match status" value="3"/>
</dbReference>
<protein>
    <recommendedName>
        <fullName evidence="7">DNA 3'-5' helicase</fullName>
        <ecNumber evidence="7">5.6.2.4</ecNumber>
    </recommendedName>
</protein>
<organism evidence="11 12">
    <name type="scientific">Aquimarina algiphila</name>
    <dbReference type="NCBI Taxonomy" id="2047982"/>
    <lineage>
        <taxon>Bacteria</taxon>
        <taxon>Pseudomonadati</taxon>
        <taxon>Bacteroidota</taxon>
        <taxon>Flavobacteriia</taxon>
        <taxon>Flavobacteriales</taxon>
        <taxon>Flavobacteriaceae</taxon>
        <taxon>Aquimarina</taxon>
    </lineage>
</organism>
<dbReference type="OrthoDB" id="9810135at2"/>
<evidence type="ECO:0000256" key="5">
    <source>
        <dbReference type="ARBA" id="ARBA00023235"/>
    </source>
</evidence>
<accession>A0A554VMC1</accession>
<evidence type="ECO:0000256" key="9">
    <source>
        <dbReference type="PROSITE-ProRule" id="PRU00560"/>
    </source>
</evidence>
<gene>
    <name evidence="11" type="ORF">FOF46_09020</name>
</gene>
<keyword evidence="4 9" id="KW-0067">ATP-binding</keyword>
<evidence type="ECO:0000256" key="6">
    <source>
        <dbReference type="ARBA" id="ARBA00034617"/>
    </source>
</evidence>
<keyword evidence="5" id="KW-0413">Isomerase</keyword>
<dbReference type="PANTHER" id="PTHR11070">
    <property type="entry name" value="UVRD / RECB / PCRA DNA HELICASE FAMILY MEMBER"/>
    <property type="match status" value="1"/>
</dbReference>
<proteinExistence type="predicted"/>
<dbReference type="InterPro" id="IPR027417">
    <property type="entry name" value="P-loop_NTPase"/>
</dbReference>
<dbReference type="AlphaFoldDB" id="A0A554VMC1"/>
<feature type="binding site" evidence="9">
    <location>
        <begin position="12"/>
        <end position="19"/>
    </location>
    <ligand>
        <name>ATP</name>
        <dbReference type="ChEBI" id="CHEBI:30616"/>
    </ligand>
</feature>
<dbReference type="SUPFAM" id="SSF52540">
    <property type="entry name" value="P-loop containing nucleoside triphosphate hydrolases"/>
    <property type="match status" value="1"/>
</dbReference>
<dbReference type="GO" id="GO:0000725">
    <property type="term" value="P:recombinational repair"/>
    <property type="evidence" value="ECO:0007669"/>
    <property type="project" value="TreeGrafter"/>
</dbReference>
<dbReference type="GO" id="GO:0003677">
    <property type="term" value="F:DNA binding"/>
    <property type="evidence" value="ECO:0007669"/>
    <property type="project" value="InterPro"/>
</dbReference>
<evidence type="ECO:0000256" key="2">
    <source>
        <dbReference type="ARBA" id="ARBA00022801"/>
    </source>
</evidence>
<keyword evidence="1 9" id="KW-0547">Nucleotide-binding</keyword>
<evidence type="ECO:0000256" key="4">
    <source>
        <dbReference type="ARBA" id="ARBA00022840"/>
    </source>
</evidence>
<dbReference type="PROSITE" id="PS51198">
    <property type="entry name" value="UVRD_HELICASE_ATP_BIND"/>
    <property type="match status" value="1"/>
</dbReference>
<dbReference type="GO" id="GO:0005829">
    <property type="term" value="C:cytosol"/>
    <property type="evidence" value="ECO:0007669"/>
    <property type="project" value="TreeGrafter"/>
</dbReference>
<dbReference type="InterPro" id="IPR000212">
    <property type="entry name" value="DNA_helicase_UvrD/REP"/>
</dbReference>
<keyword evidence="2 9" id="KW-0378">Hydrolase</keyword>
<dbReference type="EC" id="5.6.2.4" evidence="7"/>
<comment type="catalytic activity">
    <reaction evidence="6">
        <text>Couples ATP hydrolysis with the unwinding of duplex DNA by translocating in the 3'-5' direction.</text>
        <dbReference type="EC" id="5.6.2.4"/>
    </reaction>
</comment>
<dbReference type="GO" id="GO:0043138">
    <property type="term" value="F:3'-5' DNA helicase activity"/>
    <property type="evidence" value="ECO:0007669"/>
    <property type="project" value="UniProtKB-EC"/>
</dbReference>
<dbReference type="EMBL" id="VLNR01000014">
    <property type="protein sequence ID" value="TSE09386.1"/>
    <property type="molecule type" value="Genomic_DNA"/>
</dbReference>
<name>A0A554VMC1_9FLAO</name>
<feature type="domain" description="UvrD-like helicase ATP-binding" evidence="10">
    <location>
        <begin position="1"/>
        <end position="471"/>
    </location>
</feature>
<dbReference type="GO" id="GO:0016887">
    <property type="term" value="F:ATP hydrolysis activity"/>
    <property type="evidence" value="ECO:0007669"/>
    <property type="project" value="RHEA"/>
</dbReference>
<evidence type="ECO:0000256" key="1">
    <source>
        <dbReference type="ARBA" id="ARBA00022741"/>
    </source>
</evidence>
<evidence type="ECO:0000313" key="11">
    <source>
        <dbReference type="EMBL" id="TSE09386.1"/>
    </source>
</evidence>
<reference evidence="11 12" key="1">
    <citation type="submission" date="2019-07" db="EMBL/GenBank/DDBJ databases">
        <title>The draft genome sequence of Aquimarina algiphila M91.</title>
        <authorList>
            <person name="Meng X."/>
        </authorList>
    </citation>
    <scope>NUCLEOTIDE SEQUENCE [LARGE SCALE GENOMIC DNA]</scope>
    <source>
        <strain evidence="11 12">M91</strain>
    </source>
</reference>
<comment type="caution">
    <text evidence="11">The sequence shown here is derived from an EMBL/GenBank/DDBJ whole genome shotgun (WGS) entry which is preliminary data.</text>
</comment>
<dbReference type="RefSeq" id="WP_143916219.1">
    <property type="nucleotide sequence ID" value="NZ_CANMIK010000002.1"/>
</dbReference>
<dbReference type="PANTHER" id="PTHR11070:SF67">
    <property type="entry name" value="DNA 3'-5' HELICASE"/>
    <property type="match status" value="1"/>
</dbReference>
<dbReference type="InterPro" id="IPR014016">
    <property type="entry name" value="UvrD-like_ATP-bd"/>
</dbReference>